<evidence type="ECO:0000313" key="2">
    <source>
        <dbReference type="EMBL" id="KAK7308860.1"/>
    </source>
</evidence>
<proteinExistence type="predicted"/>
<keyword evidence="3" id="KW-1185">Reference proteome</keyword>
<evidence type="ECO:0000256" key="1">
    <source>
        <dbReference type="SAM" id="Phobius"/>
    </source>
</evidence>
<dbReference type="AlphaFoldDB" id="A0AAN9K0B7"/>
<evidence type="ECO:0000313" key="3">
    <source>
        <dbReference type="Proteomes" id="UP001359559"/>
    </source>
</evidence>
<sequence length="92" mass="10612">MKPEKQTRFKLFNQRTRPYVPKREKVTLVESLFLSLCLSHCLVLLQNLISLPRIKDLKALPLFLVGCIFTGTLLPCSCTFKSVTITREKETQ</sequence>
<accession>A0AAN9K0B7</accession>
<dbReference type="EMBL" id="JAYKXN010000002">
    <property type="protein sequence ID" value="KAK7308860.1"/>
    <property type="molecule type" value="Genomic_DNA"/>
</dbReference>
<organism evidence="2 3">
    <name type="scientific">Clitoria ternatea</name>
    <name type="common">Butterfly pea</name>
    <dbReference type="NCBI Taxonomy" id="43366"/>
    <lineage>
        <taxon>Eukaryota</taxon>
        <taxon>Viridiplantae</taxon>
        <taxon>Streptophyta</taxon>
        <taxon>Embryophyta</taxon>
        <taxon>Tracheophyta</taxon>
        <taxon>Spermatophyta</taxon>
        <taxon>Magnoliopsida</taxon>
        <taxon>eudicotyledons</taxon>
        <taxon>Gunneridae</taxon>
        <taxon>Pentapetalae</taxon>
        <taxon>rosids</taxon>
        <taxon>fabids</taxon>
        <taxon>Fabales</taxon>
        <taxon>Fabaceae</taxon>
        <taxon>Papilionoideae</taxon>
        <taxon>50 kb inversion clade</taxon>
        <taxon>NPAAA clade</taxon>
        <taxon>indigoferoid/millettioid clade</taxon>
        <taxon>Phaseoleae</taxon>
        <taxon>Clitoria</taxon>
    </lineage>
</organism>
<feature type="transmembrane region" description="Helical" evidence="1">
    <location>
        <begin position="27"/>
        <end position="49"/>
    </location>
</feature>
<name>A0AAN9K0B7_CLITE</name>
<dbReference type="Proteomes" id="UP001359559">
    <property type="component" value="Unassembled WGS sequence"/>
</dbReference>
<gene>
    <name evidence="2" type="ORF">RJT34_05151</name>
</gene>
<keyword evidence="1" id="KW-0472">Membrane</keyword>
<comment type="caution">
    <text evidence="2">The sequence shown here is derived from an EMBL/GenBank/DDBJ whole genome shotgun (WGS) entry which is preliminary data.</text>
</comment>
<keyword evidence="1" id="KW-1133">Transmembrane helix</keyword>
<protein>
    <submittedName>
        <fullName evidence="2">Uncharacterized protein</fullName>
    </submittedName>
</protein>
<feature type="transmembrane region" description="Helical" evidence="1">
    <location>
        <begin position="61"/>
        <end position="80"/>
    </location>
</feature>
<reference evidence="2 3" key="1">
    <citation type="submission" date="2024-01" db="EMBL/GenBank/DDBJ databases">
        <title>The genomes of 5 underutilized Papilionoideae crops provide insights into root nodulation and disease resistance.</title>
        <authorList>
            <person name="Yuan L."/>
        </authorList>
    </citation>
    <scope>NUCLEOTIDE SEQUENCE [LARGE SCALE GENOMIC DNA]</scope>
    <source>
        <strain evidence="2">LY-2023</strain>
        <tissue evidence="2">Leaf</tissue>
    </source>
</reference>
<keyword evidence="1" id="KW-0812">Transmembrane</keyword>